<proteinExistence type="predicted"/>
<evidence type="ECO:0000313" key="4">
    <source>
        <dbReference type="Proteomes" id="UP000199022"/>
    </source>
</evidence>
<dbReference type="Proteomes" id="UP000199022">
    <property type="component" value="Unassembled WGS sequence"/>
</dbReference>
<dbReference type="EMBL" id="FOMD01000004">
    <property type="protein sequence ID" value="SFD47453.1"/>
    <property type="molecule type" value="Genomic_DNA"/>
</dbReference>
<dbReference type="AlphaFoldDB" id="A0A1I1SU70"/>
<evidence type="ECO:0000259" key="2">
    <source>
        <dbReference type="Pfam" id="PF13400"/>
    </source>
</evidence>
<protein>
    <submittedName>
        <fullName evidence="3">Putative Flp pilus-assembly TadE/G-like</fullName>
    </submittedName>
</protein>
<feature type="transmembrane region" description="Helical" evidence="1">
    <location>
        <begin position="21"/>
        <end position="41"/>
    </location>
</feature>
<organism evidence="3 4">
    <name type="scientific">Klenkia taihuensis</name>
    <dbReference type="NCBI Taxonomy" id="1225127"/>
    <lineage>
        <taxon>Bacteria</taxon>
        <taxon>Bacillati</taxon>
        <taxon>Actinomycetota</taxon>
        <taxon>Actinomycetes</taxon>
        <taxon>Geodermatophilales</taxon>
        <taxon>Geodermatophilaceae</taxon>
        <taxon>Klenkia</taxon>
    </lineage>
</organism>
<evidence type="ECO:0000256" key="1">
    <source>
        <dbReference type="SAM" id="Phobius"/>
    </source>
</evidence>
<accession>A0A1I1SU70</accession>
<keyword evidence="4" id="KW-1185">Reference proteome</keyword>
<reference evidence="4" key="1">
    <citation type="submission" date="2016-10" db="EMBL/GenBank/DDBJ databases">
        <authorList>
            <person name="Varghese N."/>
            <person name="Submissions S."/>
        </authorList>
    </citation>
    <scope>NUCLEOTIDE SEQUENCE [LARGE SCALE GENOMIC DNA]</scope>
    <source>
        <strain evidence="4">DSM 45962</strain>
    </source>
</reference>
<keyword evidence="1" id="KW-1133">Transmembrane helix</keyword>
<gene>
    <name evidence="3" type="ORF">SAMN05661030_3460</name>
</gene>
<sequence length="323" mass="33067">MRRVSRPRWARLRGRDGERGGIAVATALLLPVFIGLAALAVDTAGVWAARQQVVNGADAAALAVATDCAAGNCGDIKPTAESYFFANNEAAKLADLKAGSGWIYVDGRQIRATGTWLIRHFFAGAWGSPTGSLSVESTAAWAPVASSTSGVGLAVSWCTFRAAGPVNSGSTVRIDLSAQPSGTCTGPTGGSTTAGSMWTTTSAGSVCGTTAAVESSVTQYQPTSSRPSGCTSTYLSGLVGRTVDVPVWSSVSGRSAQVYGWASLRVTAVDATSLSGRFVYRPRQVGDATPPPTTAPDLGARAVFLTDPSTWTGARCQDGATTC</sequence>
<dbReference type="Pfam" id="PF13400">
    <property type="entry name" value="Tad"/>
    <property type="match status" value="1"/>
</dbReference>
<evidence type="ECO:0000313" key="3">
    <source>
        <dbReference type="EMBL" id="SFD47453.1"/>
    </source>
</evidence>
<dbReference type="STRING" id="1225127.SAMN05661030_3460"/>
<name>A0A1I1SU70_9ACTN</name>
<keyword evidence="1" id="KW-0812">Transmembrane</keyword>
<feature type="domain" description="Putative Flp pilus-assembly TadG-like N-terminal" evidence="2">
    <location>
        <begin position="20"/>
        <end position="66"/>
    </location>
</feature>
<keyword evidence="1" id="KW-0472">Membrane</keyword>
<dbReference type="InterPro" id="IPR028087">
    <property type="entry name" value="Tad_N"/>
</dbReference>